<evidence type="ECO:0000313" key="8">
    <source>
        <dbReference type="EMBL" id="CAF2241834.1"/>
    </source>
</evidence>
<dbReference type="Gene3D" id="2.20.25.80">
    <property type="entry name" value="WRKY domain"/>
    <property type="match status" value="1"/>
</dbReference>
<dbReference type="GO" id="GO:0002237">
    <property type="term" value="P:response to molecule of bacterial origin"/>
    <property type="evidence" value="ECO:0007669"/>
    <property type="project" value="UniProtKB-ARBA"/>
</dbReference>
<dbReference type="Pfam" id="PF03106">
    <property type="entry name" value="WRKY"/>
    <property type="match status" value="1"/>
</dbReference>
<evidence type="ECO:0000256" key="6">
    <source>
        <dbReference type="SAM" id="MobiDB-lite"/>
    </source>
</evidence>
<keyword evidence="2" id="KW-0805">Transcription regulation</keyword>
<dbReference type="GO" id="GO:0031347">
    <property type="term" value="P:regulation of defense response"/>
    <property type="evidence" value="ECO:0007669"/>
    <property type="project" value="UniProtKB-ARBA"/>
</dbReference>
<dbReference type="GO" id="GO:0043565">
    <property type="term" value="F:sequence-specific DNA binding"/>
    <property type="evidence" value="ECO:0007669"/>
    <property type="project" value="InterPro"/>
</dbReference>
<dbReference type="AlphaFoldDB" id="A0A817A5J2"/>
<sequence>MDCSSSLDISLNLNTNAFDRSFPAKLPEEEVKVSTSAGVERKWLVKDKSASELREELNRVYSENKKIKEMLETVFHLIFMPPTKYFLASATDYALHHHLEKLQSRKSPGIDHIEQPTKKRKQDPEDFLGFPNGKTENSSSNQDHHHQQYEQKNQLLSCKRPVTDSFNKAKVSTVYFPADSSDTSLTVKDGYQWRKYGQKVTRDNPSPRAYFRCSFAPSCPVKKKVQRSAEDPSILVATYEGTHNHLGPTASEGGDATSQGGSSTVTLDMVHGGQRLDLEKNERGTFRFSGFYRTMQEVLVQQMASSLTNDSNFTAALAAAITGRLMEHSRT</sequence>
<dbReference type="GO" id="GO:0005634">
    <property type="term" value="C:nucleus"/>
    <property type="evidence" value="ECO:0007669"/>
    <property type="project" value="UniProtKB-SubCell"/>
</dbReference>
<organism evidence="8">
    <name type="scientific">Brassica napus</name>
    <name type="common">Rape</name>
    <dbReference type="NCBI Taxonomy" id="3708"/>
    <lineage>
        <taxon>Eukaryota</taxon>
        <taxon>Viridiplantae</taxon>
        <taxon>Streptophyta</taxon>
        <taxon>Embryophyta</taxon>
        <taxon>Tracheophyta</taxon>
        <taxon>Spermatophyta</taxon>
        <taxon>Magnoliopsida</taxon>
        <taxon>eudicotyledons</taxon>
        <taxon>Gunneridae</taxon>
        <taxon>Pentapetalae</taxon>
        <taxon>rosids</taxon>
        <taxon>malvids</taxon>
        <taxon>Brassicales</taxon>
        <taxon>Brassicaceae</taxon>
        <taxon>Brassiceae</taxon>
        <taxon>Brassica</taxon>
    </lineage>
</organism>
<evidence type="ECO:0000256" key="4">
    <source>
        <dbReference type="ARBA" id="ARBA00023163"/>
    </source>
</evidence>
<feature type="region of interest" description="Disordered" evidence="6">
    <location>
        <begin position="243"/>
        <end position="265"/>
    </location>
</feature>
<dbReference type="InterPro" id="IPR003657">
    <property type="entry name" value="WRKY_dom"/>
</dbReference>
<evidence type="ECO:0000256" key="3">
    <source>
        <dbReference type="ARBA" id="ARBA00023125"/>
    </source>
</evidence>
<dbReference type="PANTHER" id="PTHR31429">
    <property type="entry name" value="WRKY TRANSCRIPTION FACTOR 36-RELATED"/>
    <property type="match status" value="1"/>
</dbReference>
<feature type="compositionally biased region" description="Polar residues" evidence="6">
    <location>
        <begin position="256"/>
        <end position="265"/>
    </location>
</feature>
<dbReference type="PROSITE" id="PS50811">
    <property type="entry name" value="WRKY"/>
    <property type="match status" value="1"/>
</dbReference>
<name>A0A817A5J2_BRANA</name>
<reference evidence="8" key="1">
    <citation type="submission" date="2021-01" db="EMBL/GenBank/DDBJ databases">
        <authorList>
            <consortium name="Genoscope - CEA"/>
            <person name="William W."/>
        </authorList>
    </citation>
    <scope>NUCLEOTIDE SEQUENCE</scope>
</reference>
<keyword evidence="4" id="KW-0804">Transcription</keyword>
<gene>
    <name evidence="8" type="ORF">DARMORV10_A08P18450.1</name>
</gene>
<evidence type="ECO:0000256" key="5">
    <source>
        <dbReference type="ARBA" id="ARBA00023242"/>
    </source>
</evidence>
<dbReference type="InterPro" id="IPR044810">
    <property type="entry name" value="WRKY_plant"/>
</dbReference>
<evidence type="ECO:0000259" key="7">
    <source>
        <dbReference type="PROSITE" id="PS50811"/>
    </source>
</evidence>
<dbReference type="EMBL" id="HG994362">
    <property type="protein sequence ID" value="CAF2241834.1"/>
    <property type="molecule type" value="Genomic_DNA"/>
</dbReference>
<feature type="region of interest" description="Disordered" evidence="6">
    <location>
        <begin position="105"/>
        <end position="153"/>
    </location>
</feature>
<keyword evidence="3" id="KW-0238">DNA-binding</keyword>
<feature type="compositionally biased region" description="Basic and acidic residues" evidence="6">
    <location>
        <begin position="105"/>
        <end position="117"/>
    </location>
</feature>
<comment type="subcellular location">
    <subcellularLocation>
        <location evidence="1">Nucleus</location>
    </subcellularLocation>
</comment>
<dbReference type="SUPFAM" id="SSF118290">
    <property type="entry name" value="WRKY DNA-binding domain"/>
    <property type="match status" value="1"/>
</dbReference>
<dbReference type="FunFam" id="2.20.25.80:FF:000008">
    <property type="entry name" value="WRKY transcription factor 40"/>
    <property type="match status" value="1"/>
</dbReference>
<evidence type="ECO:0000256" key="2">
    <source>
        <dbReference type="ARBA" id="ARBA00023015"/>
    </source>
</evidence>
<dbReference type="InterPro" id="IPR036576">
    <property type="entry name" value="WRKY_dom_sf"/>
</dbReference>
<dbReference type="GO" id="GO:0042742">
    <property type="term" value="P:defense response to bacterium"/>
    <property type="evidence" value="ECO:0007669"/>
    <property type="project" value="UniProtKB-ARBA"/>
</dbReference>
<feature type="domain" description="WRKY" evidence="7">
    <location>
        <begin position="189"/>
        <end position="248"/>
    </location>
</feature>
<dbReference type="GO" id="GO:0003700">
    <property type="term" value="F:DNA-binding transcription factor activity"/>
    <property type="evidence" value="ECO:0007669"/>
    <property type="project" value="InterPro"/>
</dbReference>
<keyword evidence="5" id="KW-0539">Nucleus</keyword>
<protein>
    <submittedName>
        <fullName evidence="8">(rape) hypothetical protein</fullName>
    </submittedName>
</protein>
<evidence type="ECO:0000256" key="1">
    <source>
        <dbReference type="ARBA" id="ARBA00004123"/>
    </source>
</evidence>
<dbReference type="SMART" id="SM00774">
    <property type="entry name" value="WRKY"/>
    <property type="match status" value="1"/>
</dbReference>
<accession>A0A817A5J2</accession>
<dbReference type="GO" id="GO:0050832">
    <property type="term" value="P:defense response to fungus"/>
    <property type="evidence" value="ECO:0007669"/>
    <property type="project" value="UniProtKB-ARBA"/>
</dbReference>
<dbReference type="PANTHER" id="PTHR31429:SF76">
    <property type="entry name" value="WRKY FAMILY TRANSCRIPTION FACTOR-RELATED"/>
    <property type="match status" value="1"/>
</dbReference>
<proteinExistence type="predicted"/>
<dbReference type="Proteomes" id="UP001295469">
    <property type="component" value="Chromosome A08"/>
</dbReference>
<dbReference type="GO" id="GO:0009751">
    <property type="term" value="P:response to salicylic acid"/>
    <property type="evidence" value="ECO:0007669"/>
    <property type="project" value="UniProtKB-ARBA"/>
</dbReference>